<reference evidence="5" key="1">
    <citation type="submission" date="2019-02" db="EMBL/GenBank/DDBJ databases">
        <authorList>
            <person name="Gruber-Vodicka R. H."/>
            <person name="Seah K. B. B."/>
        </authorList>
    </citation>
    <scope>NUCLEOTIDE SEQUENCE</scope>
    <source>
        <strain evidence="3">BECK_BZ197</strain>
        <strain evidence="5">BECK_BZ198</strain>
        <strain evidence="4">BECK_BZ199</strain>
    </source>
</reference>
<keyword evidence="2" id="KW-0812">Transmembrane</keyword>
<keyword evidence="2" id="KW-0472">Membrane</keyword>
<sequence>MNENKIENKLRIGKLRIGDILQIIVIIIATFTLVFQIKGYKVQIEGYQKEQRKINEEQNRLLEEIVSFKDLKGRKLVVGEELIIGQASGVSIKLLGVNQPEKGLAKLHIKGEHMFDEIVKEKQLVSVNSKNRIVKYEFRILDISQENDWIRIHIQDIPLSKLGT</sequence>
<dbReference type="AlphaFoldDB" id="A0A451BE54"/>
<evidence type="ECO:0000313" key="4">
    <source>
        <dbReference type="EMBL" id="VFK32789.1"/>
    </source>
</evidence>
<organism evidence="5">
    <name type="scientific">Candidatus Kentrum sp. MB</name>
    <dbReference type="NCBI Taxonomy" id="2138164"/>
    <lineage>
        <taxon>Bacteria</taxon>
        <taxon>Pseudomonadati</taxon>
        <taxon>Pseudomonadota</taxon>
        <taxon>Gammaproteobacteria</taxon>
        <taxon>Candidatus Kentrum</taxon>
    </lineage>
</organism>
<dbReference type="EMBL" id="CAADFQ010000036">
    <property type="protein sequence ID" value="VFK32789.1"/>
    <property type="molecule type" value="Genomic_DNA"/>
</dbReference>
<feature type="transmembrane region" description="Helical" evidence="2">
    <location>
        <begin position="20"/>
        <end position="37"/>
    </location>
</feature>
<dbReference type="EMBL" id="CAADFO010000058">
    <property type="protein sequence ID" value="VFK30041.1"/>
    <property type="molecule type" value="Genomic_DNA"/>
</dbReference>
<evidence type="ECO:0000313" key="5">
    <source>
        <dbReference type="EMBL" id="VFK76546.1"/>
    </source>
</evidence>
<protein>
    <submittedName>
        <fullName evidence="5">Uncharacterized protein</fullName>
    </submittedName>
</protein>
<evidence type="ECO:0000256" key="1">
    <source>
        <dbReference type="SAM" id="Coils"/>
    </source>
</evidence>
<evidence type="ECO:0000256" key="2">
    <source>
        <dbReference type="SAM" id="Phobius"/>
    </source>
</evidence>
<keyword evidence="2" id="KW-1133">Transmembrane helix</keyword>
<name>A0A451BE54_9GAMM</name>
<keyword evidence="1" id="KW-0175">Coiled coil</keyword>
<dbReference type="EMBL" id="CAADGH010000062">
    <property type="protein sequence ID" value="VFK76546.1"/>
    <property type="molecule type" value="Genomic_DNA"/>
</dbReference>
<proteinExistence type="predicted"/>
<feature type="coiled-coil region" evidence="1">
    <location>
        <begin position="37"/>
        <end position="64"/>
    </location>
</feature>
<evidence type="ECO:0000313" key="3">
    <source>
        <dbReference type="EMBL" id="VFK30041.1"/>
    </source>
</evidence>
<accession>A0A451BE54</accession>
<gene>
    <name evidence="3" type="ORF">BECKMB1821G_GA0114241_105811</name>
    <name evidence="5" type="ORF">BECKMB1821H_GA0114242_106211</name>
    <name evidence="4" type="ORF">BECKMB1821I_GA0114274_103624</name>
</gene>